<feature type="transmembrane region" description="Helical" evidence="5">
    <location>
        <begin position="12"/>
        <end position="36"/>
    </location>
</feature>
<name>A0A914LBH7_MELIC</name>
<feature type="transmembrane region" description="Helical" evidence="5">
    <location>
        <begin position="175"/>
        <end position="201"/>
    </location>
</feature>
<keyword evidence="3 5" id="KW-1133">Transmembrane helix</keyword>
<feature type="transmembrane region" description="Helical" evidence="5">
    <location>
        <begin position="74"/>
        <end position="96"/>
    </location>
</feature>
<dbReference type="GO" id="GO:0016020">
    <property type="term" value="C:membrane"/>
    <property type="evidence" value="ECO:0007669"/>
    <property type="project" value="UniProtKB-SubCell"/>
</dbReference>
<evidence type="ECO:0000256" key="1">
    <source>
        <dbReference type="ARBA" id="ARBA00004141"/>
    </source>
</evidence>
<dbReference type="InterPro" id="IPR019408">
    <property type="entry name" value="7TM_GPCR_serpentine_rcpt_Srab"/>
</dbReference>
<evidence type="ECO:0000256" key="2">
    <source>
        <dbReference type="ARBA" id="ARBA00022692"/>
    </source>
</evidence>
<feature type="transmembrane region" description="Helical" evidence="5">
    <location>
        <begin position="42"/>
        <end position="65"/>
    </location>
</feature>
<dbReference type="InterPro" id="IPR053286">
    <property type="entry name" value="Nematode_rcpt-like_srab"/>
</dbReference>
<dbReference type="Pfam" id="PF10292">
    <property type="entry name" value="7TM_GPCR_Srab"/>
    <property type="match status" value="1"/>
</dbReference>
<dbReference type="WBParaSite" id="Minc3s00381g11346">
    <property type="protein sequence ID" value="Minc3s00381g11346"/>
    <property type="gene ID" value="Minc3s00381g11346"/>
</dbReference>
<keyword evidence="6" id="KW-1185">Reference proteome</keyword>
<reference evidence="7" key="1">
    <citation type="submission" date="2022-11" db="UniProtKB">
        <authorList>
            <consortium name="WormBaseParasite"/>
        </authorList>
    </citation>
    <scope>IDENTIFICATION</scope>
</reference>
<evidence type="ECO:0000313" key="7">
    <source>
        <dbReference type="WBParaSite" id="Minc3s00381g11346"/>
    </source>
</evidence>
<proteinExistence type="predicted"/>
<protein>
    <submittedName>
        <fullName evidence="7">Serpentine receptor class gamma</fullName>
    </submittedName>
</protein>
<dbReference type="PANTHER" id="PTHR46561">
    <property type="entry name" value="SERPENTINE RECEPTOR, CLASS AB (CLASS A-LIKE)-RELATED"/>
    <property type="match status" value="1"/>
</dbReference>
<evidence type="ECO:0000256" key="3">
    <source>
        <dbReference type="ARBA" id="ARBA00022989"/>
    </source>
</evidence>
<accession>A0A914LBH7</accession>
<sequence length="227" mass="26979">MYVLSHFIESVMNFIVLFTYSDPCKCLIQIWLVYLIRMPAYFYYLGSPLFHFAIMIERVLATVYVKIYENQGKLFSVICTIVVWTINLIYGVYIYITTQMDTDTFSHPMVYLTLTTNYNSQILIYLNFFYLFLVICIAIADYYLILRNQKIKLNFFKSTLNYSLSKSYQAKQNILLMKIIFPLDFSYSFVYALFNIMASILRYNREEYGPLFYVRTYDGIALVNKSL</sequence>
<dbReference type="AlphaFoldDB" id="A0A914LBH7"/>
<comment type="subcellular location">
    <subcellularLocation>
        <location evidence="1">Membrane</location>
        <topology evidence="1">Multi-pass membrane protein</topology>
    </subcellularLocation>
</comment>
<dbReference type="Proteomes" id="UP000887563">
    <property type="component" value="Unplaced"/>
</dbReference>
<dbReference type="PANTHER" id="PTHR46561:SF11">
    <property type="entry name" value="SERPENTINE RECEPTOR CLASS ALPHA_BETA-14"/>
    <property type="match status" value="1"/>
</dbReference>
<evidence type="ECO:0000256" key="5">
    <source>
        <dbReference type="SAM" id="Phobius"/>
    </source>
</evidence>
<keyword evidence="2 5" id="KW-0812">Transmembrane</keyword>
<feature type="transmembrane region" description="Helical" evidence="5">
    <location>
        <begin position="122"/>
        <end position="145"/>
    </location>
</feature>
<evidence type="ECO:0000256" key="4">
    <source>
        <dbReference type="ARBA" id="ARBA00023136"/>
    </source>
</evidence>
<evidence type="ECO:0000313" key="6">
    <source>
        <dbReference type="Proteomes" id="UP000887563"/>
    </source>
</evidence>
<organism evidence="6 7">
    <name type="scientific">Meloidogyne incognita</name>
    <name type="common">Southern root-knot nematode worm</name>
    <name type="synonym">Oxyuris incognita</name>
    <dbReference type="NCBI Taxonomy" id="6306"/>
    <lineage>
        <taxon>Eukaryota</taxon>
        <taxon>Metazoa</taxon>
        <taxon>Ecdysozoa</taxon>
        <taxon>Nematoda</taxon>
        <taxon>Chromadorea</taxon>
        <taxon>Rhabditida</taxon>
        <taxon>Tylenchina</taxon>
        <taxon>Tylenchomorpha</taxon>
        <taxon>Tylenchoidea</taxon>
        <taxon>Meloidogynidae</taxon>
        <taxon>Meloidogyninae</taxon>
        <taxon>Meloidogyne</taxon>
        <taxon>Meloidogyne incognita group</taxon>
    </lineage>
</organism>
<keyword evidence="4 5" id="KW-0472">Membrane</keyword>